<accession>A0ABZ1ZXM5</accession>
<dbReference type="Proteomes" id="UP001432209">
    <property type="component" value="Chromosome"/>
</dbReference>
<dbReference type="InterPro" id="IPR036412">
    <property type="entry name" value="HAD-like_sf"/>
</dbReference>
<dbReference type="RefSeq" id="WP_078494131.1">
    <property type="nucleotide sequence ID" value="NZ_CP109495.1"/>
</dbReference>
<dbReference type="EMBL" id="CP109495">
    <property type="protein sequence ID" value="WUX51222.1"/>
    <property type="molecule type" value="Genomic_DNA"/>
</dbReference>
<dbReference type="Gene3D" id="3.40.50.1000">
    <property type="entry name" value="HAD superfamily/HAD-like"/>
    <property type="match status" value="1"/>
</dbReference>
<dbReference type="Gene3D" id="1.10.150.240">
    <property type="entry name" value="Putative phosphatase, domain 2"/>
    <property type="match status" value="1"/>
</dbReference>
<dbReference type="InterPro" id="IPR050155">
    <property type="entry name" value="HAD-like_hydrolase_sf"/>
</dbReference>
<evidence type="ECO:0000313" key="1">
    <source>
        <dbReference type="EMBL" id="WUX51222.1"/>
    </source>
</evidence>
<dbReference type="InterPro" id="IPR023214">
    <property type="entry name" value="HAD_sf"/>
</dbReference>
<dbReference type="SFLD" id="SFLDG01129">
    <property type="entry name" value="C1.5:_HAD__Beta-PGM__Phosphata"/>
    <property type="match status" value="1"/>
</dbReference>
<dbReference type="Pfam" id="PF13242">
    <property type="entry name" value="Hydrolase_like"/>
    <property type="match status" value="1"/>
</dbReference>
<reference evidence="1" key="1">
    <citation type="submission" date="2022-10" db="EMBL/GenBank/DDBJ databases">
        <title>The complete genomes of actinobacterial strains from the NBC collection.</title>
        <authorList>
            <person name="Joergensen T.S."/>
            <person name="Alvarez Arevalo M."/>
            <person name="Sterndorff E.B."/>
            <person name="Faurdal D."/>
            <person name="Vuksanovic O."/>
            <person name="Mourched A.-S."/>
            <person name="Charusanti P."/>
            <person name="Shaw S."/>
            <person name="Blin K."/>
            <person name="Weber T."/>
        </authorList>
    </citation>
    <scope>NUCLEOTIDE SEQUENCE</scope>
    <source>
        <strain evidence="1">NBC_01432</strain>
    </source>
</reference>
<dbReference type="SFLD" id="SFLDS00003">
    <property type="entry name" value="Haloacid_Dehalogenase"/>
    <property type="match status" value="1"/>
</dbReference>
<keyword evidence="2" id="KW-1185">Reference proteome</keyword>
<protein>
    <submittedName>
        <fullName evidence="1">Haloacid dehalogenase-like hydrolase</fullName>
    </submittedName>
</protein>
<dbReference type="SUPFAM" id="SSF56784">
    <property type="entry name" value="HAD-like"/>
    <property type="match status" value="1"/>
</dbReference>
<sequence>MRLVLWDIDHTLISTRGMGRELSAIAFQKTTGMPMREQAAIDGITEPVIFRETAALHGLRTNRQDFERFSHELAEQHCLREAELGRRGCSLPGAAAAVGALASRADVLQSVVSGNVKAVAQIKLRVFGLDGPIAWGVGAYGEDADERADLVGLSLARAARYPAETVLVGDTPADVEGAQAHGVRVIAVATGKSSEQQLRDAGAEFVLSDLTDTDAFVRLVAAD</sequence>
<dbReference type="PANTHER" id="PTHR43434:SF1">
    <property type="entry name" value="PHOSPHOGLYCOLATE PHOSPHATASE"/>
    <property type="match status" value="1"/>
</dbReference>
<dbReference type="InterPro" id="IPR023198">
    <property type="entry name" value="PGP-like_dom2"/>
</dbReference>
<proteinExistence type="predicted"/>
<dbReference type="PANTHER" id="PTHR43434">
    <property type="entry name" value="PHOSPHOGLYCOLATE PHOSPHATASE"/>
    <property type="match status" value="1"/>
</dbReference>
<evidence type="ECO:0000313" key="2">
    <source>
        <dbReference type="Proteomes" id="UP001432209"/>
    </source>
</evidence>
<gene>
    <name evidence="1" type="ORF">OG442_06535</name>
</gene>
<organism evidence="1 2">
    <name type="scientific">Streptomyces niveus</name>
    <name type="common">Streptomyces spheroides</name>
    <dbReference type="NCBI Taxonomy" id="193462"/>
    <lineage>
        <taxon>Bacteria</taxon>
        <taxon>Bacillati</taxon>
        <taxon>Actinomycetota</taxon>
        <taxon>Actinomycetes</taxon>
        <taxon>Kitasatosporales</taxon>
        <taxon>Streptomycetaceae</taxon>
        <taxon>Streptomyces</taxon>
    </lineage>
</organism>
<name>A0ABZ1ZXM5_STRNV</name>